<dbReference type="CDD" id="cd16655">
    <property type="entry name" value="RING-Ubox_WDSUB1-like"/>
    <property type="match status" value="1"/>
</dbReference>
<gene>
    <name evidence="16" type="ORF">GSCOC_T00020379001</name>
</gene>
<dbReference type="SUPFAM" id="SSF52402">
    <property type="entry name" value="Adenine nucleotide alpha hydrolases-like"/>
    <property type="match status" value="1"/>
</dbReference>
<name>A0A068UCJ8_COFCA</name>
<evidence type="ECO:0000256" key="10">
    <source>
        <dbReference type="ARBA" id="ARBA00022840"/>
    </source>
</evidence>
<dbReference type="EC" id="2.3.2.27" evidence="4"/>
<evidence type="ECO:0000256" key="3">
    <source>
        <dbReference type="ARBA" id="ARBA00004906"/>
    </source>
</evidence>
<sequence>MEENITRADDQKPLLPPTSALVAVAINGGKKSKYVVRWALDKFVPEGEVSFKLLHVRPKIIAVPTPMGNLIPIHQVRDDVVAAFRKEMEWQVTEKLLPYKKMCTREKVQVDIVLVESEDVVNAIAGEVAKCSINKLVIGASSRRLFSRGQNLSSKISECSPSFCTVYAVSKGKLSSVRPSDSETHRSIKDDCSDSSRLTSNSSSPSSSSQAEWTDQSSTASYCLLSPASLPLQRFQALSTINQALCHRRMNTNDIIYQNSLSLKTGDRDADATSCLSSSDTNDVYSAASSFRSLIQDAMWVNDQASVADTVTDFSSGNQININFELEKLRIELRHLQGMHAMAQNEAIDASRKLNDLNKRRLEDTIKLKEIILQEEEAKALAKKEKERYEAAKREADYMKECAEREAAHKKEAEAKALREAKEKEKLENALVGHVHQYQKFTWEEIVSATLSFSEDLRVGMGAYGTVYKGSLHHTTAAVKILHSKDTYRTKQFQQELEILSQIRHPHLLILLGACPDHGCLVYEFMKNGSLEERLLRKNSSPPLPWFERFRIAWEVASALVFLHSSKPKAIIHRDLKPANILLDHNFVSKIGDVGLSTMLHYDCSSVSTAYKDTAPVGTFCYIDPEYQRTGLISPSSDVYGFGIVILQLLTAKPPMGIAHLMEKAIENDSLMDVLDQDAGEWPGKETRELAMLALRCTELRGKDRPDLKDKILPALEKLKETADKGRDWPPIAKLLPPNMFVCPILKDVMENPCVAADGYTYDRKAIEEWLEENGNSPMTNLPLPHKNLLPNYTLLSAIMEWKSGRH</sequence>
<evidence type="ECO:0000259" key="14">
    <source>
        <dbReference type="PROSITE" id="PS50011"/>
    </source>
</evidence>
<dbReference type="Proteomes" id="UP000295252">
    <property type="component" value="Chromosome IV"/>
</dbReference>
<evidence type="ECO:0000256" key="1">
    <source>
        <dbReference type="ARBA" id="ARBA00000900"/>
    </source>
</evidence>
<keyword evidence="12" id="KW-0175">Coiled coil</keyword>
<keyword evidence="7 11" id="KW-0547">Nucleotide-binding</keyword>
<dbReference type="GO" id="GO:0005524">
    <property type="term" value="F:ATP binding"/>
    <property type="evidence" value="ECO:0007669"/>
    <property type="project" value="UniProtKB-UniRule"/>
</dbReference>
<dbReference type="OrthoDB" id="10064100at2759"/>
<comment type="pathway">
    <text evidence="3">Protein modification; protein ubiquitination.</text>
</comment>
<evidence type="ECO:0000256" key="9">
    <source>
        <dbReference type="ARBA" id="ARBA00022786"/>
    </source>
</evidence>
<evidence type="ECO:0000256" key="7">
    <source>
        <dbReference type="ARBA" id="ARBA00022741"/>
    </source>
</evidence>
<dbReference type="SMART" id="SM00220">
    <property type="entry name" value="S_TKc"/>
    <property type="match status" value="1"/>
</dbReference>
<keyword evidence="17" id="KW-1185">Reference proteome</keyword>
<feature type="coiled-coil region" evidence="12">
    <location>
        <begin position="326"/>
        <end position="430"/>
    </location>
</feature>
<dbReference type="STRING" id="49390.A0A068UCJ8"/>
<evidence type="ECO:0000256" key="6">
    <source>
        <dbReference type="ARBA" id="ARBA00022679"/>
    </source>
</evidence>
<dbReference type="GO" id="GO:0061630">
    <property type="term" value="F:ubiquitin protein ligase activity"/>
    <property type="evidence" value="ECO:0007669"/>
    <property type="project" value="UniProtKB-EC"/>
</dbReference>
<dbReference type="Gene3D" id="1.10.510.10">
    <property type="entry name" value="Transferase(Phosphotransferase) domain 1"/>
    <property type="match status" value="1"/>
</dbReference>
<dbReference type="PROSITE" id="PS00108">
    <property type="entry name" value="PROTEIN_KINASE_ST"/>
    <property type="match status" value="1"/>
</dbReference>
<feature type="domain" description="U-box" evidence="15">
    <location>
        <begin position="736"/>
        <end position="807"/>
    </location>
</feature>
<dbReference type="PROSITE" id="PS00107">
    <property type="entry name" value="PROTEIN_KINASE_ATP"/>
    <property type="match status" value="1"/>
</dbReference>
<feature type="binding site" evidence="11">
    <location>
        <position position="480"/>
    </location>
    <ligand>
        <name>ATP</name>
        <dbReference type="ChEBI" id="CHEBI:30616"/>
    </ligand>
</feature>
<dbReference type="EMBL" id="HG739099">
    <property type="protein sequence ID" value="CDP05368.1"/>
    <property type="molecule type" value="Genomic_DNA"/>
</dbReference>
<keyword evidence="6" id="KW-0808">Transferase</keyword>
<feature type="compositionally biased region" description="Low complexity" evidence="13">
    <location>
        <begin position="195"/>
        <end position="209"/>
    </location>
</feature>
<evidence type="ECO:0000259" key="15">
    <source>
        <dbReference type="PROSITE" id="PS51698"/>
    </source>
</evidence>
<evidence type="ECO:0000256" key="4">
    <source>
        <dbReference type="ARBA" id="ARBA00012483"/>
    </source>
</evidence>
<protein>
    <recommendedName>
        <fullName evidence="4">RING-type E3 ubiquitin transferase</fullName>
        <ecNumber evidence="4">2.3.2.27</ecNumber>
    </recommendedName>
</protein>
<reference evidence="17" key="1">
    <citation type="journal article" date="2014" name="Science">
        <title>The coffee genome provides insight into the convergent evolution of caffeine biosynthesis.</title>
        <authorList>
            <person name="Denoeud F."/>
            <person name="Carretero-Paulet L."/>
            <person name="Dereeper A."/>
            <person name="Droc G."/>
            <person name="Guyot R."/>
            <person name="Pietrella M."/>
            <person name="Zheng C."/>
            <person name="Alberti A."/>
            <person name="Anthony F."/>
            <person name="Aprea G."/>
            <person name="Aury J.M."/>
            <person name="Bento P."/>
            <person name="Bernard M."/>
            <person name="Bocs S."/>
            <person name="Campa C."/>
            <person name="Cenci A."/>
            <person name="Combes M.C."/>
            <person name="Crouzillat D."/>
            <person name="Da Silva C."/>
            <person name="Daddiego L."/>
            <person name="De Bellis F."/>
            <person name="Dussert S."/>
            <person name="Garsmeur O."/>
            <person name="Gayraud T."/>
            <person name="Guignon V."/>
            <person name="Jahn K."/>
            <person name="Jamilloux V."/>
            <person name="Joet T."/>
            <person name="Labadie K."/>
            <person name="Lan T."/>
            <person name="Leclercq J."/>
            <person name="Lepelley M."/>
            <person name="Leroy T."/>
            <person name="Li L.T."/>
            <person name="Librado P."/>
            <person name="Lopez L."/>
            <person name="Munoz A."/>
            <person name="Noel B."/>
            <person name="Pallavicini A."/>
            <person name="Perrotta G."/>
            <person name="Poncet V."/>
            <person name="Pot D."/>
            <person name="Priyono X."/>
            <person name="Rigoreau M."/>
            <person name="Rouard M."/>
            <person name="Rozas J."/>
            <person name="Tranchant-Dubreuil C."/>
            <person name="VanBuren R."/>
            <person name="Zhang Q."/>
            <person name="Andrade A.C."/>
            <person name="Argout X."/>
            <person name="Bertrand B."/>
            <person name="de Kochko A."/>
            <person name="Graziosi G."/>
            <person name="Henry R.J."/>
            <person name="Jayarama X."/>
            <person name="Ming R."/>
            <person name="Nagai C."/>
            <person name="Rounsley S."/>
            <person name="Sankoff D."/>
            <person name="Giuliano G."/>
            <person name="Albert V.A."/>
            <person name="Wincker P."/>
            <person name="Lashermes P."/>
        </authorList>
    </citation>
    <scope>NUCLEOTIDE SEQUENCE [LARGE SCALE GENOMIC DNA]</scope>
    <source>
        <strain evidence="17">cv. DH200-94</strain>
    </source>
</reference>
<dbReference type="Pfam" id="PF04564">
    <property type="entry name" value="U-box"/>
    <property type="match status" value="1"/>
</dbReference>
<dbReference type="InterPro" id="IPR000719">
    <property type="entry name" value="Prot_kinase_dom"/>
</dbReference>
<dbReference type="OMA" id="DTTHSRA"/>
<dbReference type="PROSITE" id="PS50011">
    <property type="entry name" value="PROTEIN_KINASE_DOM"/>
    <property type="match status" value="1"/>
</dbReference>
<keyword evidence="10 11" id="KW-0067">ATP-binding</keyword>
<dbReference type="Gene3D" id="3.40.50.620">
    <property type="entry name" value="HUPs"/>
    <property type="match status" value="1"/>
</dbReference>
<evidence type="ECO:0000313" key="16">
    <source>
        <dbReference type="EMBL" id="CDP05368.1"/>
    </source>
</evidence>
<accession>A0A068UCJ8</accession>
<evidence type="ECO:0000256" key="12">
    <source>
        <dbReference type="SAM" id="Coils"/>
    </source>
</evidence>
<dbReference type="InterPro" id="IPR008271">
    <property type="entry name" value="Ser/Thr_kinase_AS"/>
</dbReference>
<evidence type="ECO:0000256" key="11">
    <source>
        <dbReference type="PROSITE-ProRule" id="PRU10141"/>
    </source>
</evidence>
<evidence type="ECO:0000256" key="5">
    <source>
        <dbReference type="ARBA" id="ARBA00022527"/>
    </source>
</evidence>
<dbReference type="SUPFAM" id="SSF56112">
    <property type="entry name" value="Protein kinase-like (PK-like)"/>
    <property type="match status" value="1"/>
</dbReference>
<dbReference type="CDD" id="cd01989">
    <property type="entry name" value="USP_STK_Ubox_N"/>
    <property type="match status" value="1"/>
</dbReference>
<dbReference type="InterPro" id="IPR013083">
    <property type="entry name" value="Znf_RING/FYVE/PHD"/>
</dbReference>
<dbReference type="InterPro" id="IPR011009">
    <property type="entry name" value="Kinase-like_dom_sf"/>
</dbReference>
<dbReference type="Pfam" id="PF07714">
    <property type="entry name" value="PK_Tyr_Ser-Thr"/>
    <property type="match status" value="1"/>
</dbReference>
<dbReference type="SUPFAM" id="SSF57850">
    <property type="entry name" value="RING/U-box"/>
    <property type="match status" value="1"/>
</dbReference>
<evidence type="ECO:0000256" key="13">
    <source>
        <dbReference type="SAM" id="MobiDB-lite"/>
    </source>
</evidence>
<feature type="domain" description="Protein kinase" evidence="14">
    <location>
        <begin position="453"/>
        <end position="716"/>
    </location>
</feature>
<dbReference type="PROSITE" id="PS51698">
    <property type="entry name" value="U_BOX"/>
    <property type="match status" value="1"/>
</dbReference>
<evidence type="ECO:0000256" key="8">
    <source>
        <dbReference type="ARBA" id="ARBA00022777"/>
    </source>
</evidence>
<dbReference type="InterPro" id="IPR001245">
    <property type="entry name" value="Ser-Thr/Tyr_kinase_cat_dom"/>
</dbReference>
<evidence type="ECO:0000256" key="2">
    <source>
        <dbReference type="ARBA" id="ARBA00003861"/>
    </source>
</evidence>
<comment type="function">
    <text evidence="2">Functions as an E3 ubiquitin ligase.</text>
</comment>
<dbReference type="GO" id="GO:0016567">
    <property type="term" value="P:protein ubiquitination"/>
    <property type="evidence" value="ECO:0007669"/>
    <property type="project" value="UniProtKB-UniPathway"/>
</dbReference>
<dbReference type="Gene3D" id="3.30.40.10">
    <property type="entry name" value="Zinc/RING finger domain, C3HC4 (zinc finger)"/>
    <property type="match status" value="1"/>
</dbReference>
<dbReference type="Gene3D" id="3.30.200.20">
    <property type="entry name" value="Phosphorylase Kinase, domain 1"/>
    <property type="match status" value="1"/>
</dbReference>
<dbReference type="UniPathway" id="UPA00143"/>
<dbReference type="GO" id="GO:0004674">
    <property type="term" value="F:protein serine/threonine kinase activity"/>
    <property type="evidence" value="ECO:0007669"/>
    <property type="project" value="UniProtKB-KW"/>
</dbReference>
<keyword evidence="9" id="KW-0833">Ubl conjugation pathway</keyword>
<dbReference type="FunCoup" id="A0A068UCJ8">
    <property type="interactions" value="65"/>
</dbReference>
<dbReference type="Gramene" id="CDP05368">
    <property type="protein sequence ID" value="CDP05368"/>
    <property type="gene ID" value="GSCOC_T00020379001"/>
</dbReference>
<evidence type="ECO:0000313" key="17">
    <source>
        <dbReference type="Proteomes" id="UP000295252"/>
    </source>
</evidence>
<feature type="region of interest" description="Disordered" evidence="13">
    <location>
        <begin position="176"/>
        <end position="212"/>
    </location>
</feature>
<dbReference type="InterPro" id="IPR014729">
    <property type="entry name" value="Rossmann-like_a/b/a_fold"/>
</dbReference>
<keyword evidence="8" id="KW-0418">Kinase</keyword>
<feature type="compositionally biased region" description="Basic and acidic residues" evidence="13">
    <location>
        <begin position="180"/>
        <end position="194"/>
    </location>
</feature>
<dbReference type="SMART" id="SM00504">
    <property type="entry name" value="Ubox"/>
    <property type="match status" value="1"/>
</dbReference>
<comment type="catalytic activity">
    <reaction evidence="1">
        <text>S-ubiquitinyl-[E2 ubiquitin-conjugating enzyme]-L-cysteine + [acceptor protein]-L-lysine = [E2 ubiquitin-conjugating enzyme]-L-cysteine + N(6)-ubiquitinyl-[acceptor protein]-L-lysine.</text>
        <dbReference type="EC" id="2.3.2.27"/>
    </reaction>
</comment>
<dbReference type="PhylomeDB" id="A0A068UCJ8"/>
<dbReference type="PANTHER" id="PTHR45647:SF15">
    <property type="entry name" value="U-BOX DOMAIN-CONTAINING PROTEIN 35"/>
    <property type="match status" value="1"/>
</dbReference>
<dbReference type="InParanoid" id="A0A068UCJ8"/>
<organism evidence="16 17">
    <name type="scientific">Coffea canephora</name>
    <name type="common">Robusta coffee</name>
    <dbReference type="NCBI Taxonomy" id="49390"/>
    <lineage>
        <taxon>Eukaryota</taxon>
        <taxon>Viridiplantae</taxon>
        <taxon>Streptophyta</taxon>
        <taxon>Embryophyta</taxon>
        <taxon>Tracheophyta</taxon>
        <taxon>Spermatophyta</taxon>
        <taxon>Magnoliopsida</taxon>
        <taxon>eudicotyledons</taxon>
        <taxon>Gunneridae</taxon>
        <taxon>Pentapetalae</taxon>
        <taxon>asterids</taxon>
        <taxon>lamiids</taxon>
        <taxon>Gentianales</taxon>
        <taxon>Rubiaceae</taxon>
        <taxon>Ixoroideae</taxon>
        <taxon>Gardenieae complex</taxon>
        <taxon>Bertiereae - Coffeeae clade</taxon>
        <taxon>Coffeeae</taxon>
        <taxon>Coffea</taxon>
    </lineage>
</organism>
<dbReference type="AlphaFoldDB" id="A0A068UCJ8"/>
<keyword evidence="5" id="KW-0723">Serine/threonine-protein kinase</keyword>
<proteinExistence type="predicted"/>
<dbReference type="InterPro" id="IPR051348">
    <property type="entry name" value="U-box_ubiquitin_ligases"/>
</dbReference>
<dbReference type="InterPro" id="IPR003613">
    <property type="entry name" value="Ubox_domain"/>
</dbReference>
<dbReference type="PANTHER" id="PTHR45647">
    <property type="entry name" value="OS02G0152300 PROTEIN"/>
    <property type="match status" value="1"/>
</dbReference>
<dbReference type="InterPro" id="IPR017441">
    <property type="entry name" value="Protein_kinase_ATP_BS"/>
</dbReference>